<reference evidence="1" key="1">
    <citation type="submission" date="2021-02" db="EMBL/GenBank/DDBJ databases">
        <authorList>
            <person name="Nowell W R."/>
        </authorList>
    </citation>
    <scope>NUCLEOTIDE SEQUENCE</scope>
</reference>
<protein>
    <submittedName>
        <fullName evidence="1">Uncharacterized protein</fullName>
    </submittedName>
</protein>
<comment type="caution">
    <text evidence="1">The sequence shown here is derived from an EMBL/GenBank/DDBJ whole genome shotgun (WGS) entry which is preliminary data.</text>
</comment>
<feature type="non-terminal residue" evidence="1">
    <location>
        <position position="1"/>
    </location>
</feature>
<gene>
    <name evidence="1" type="ORF">IZO911_LOCUS45963</name>
</gene>
<dbReference type="AlphaFoldDB" id="A0A815V225"/>
<dbReference type="EMBL" id="CAJNOE010006801">
    <property type="protein sequence ID" value="CAF1525067.1"/>
    <property type="molecule type" value="Genomic_DNA"/>
</dbReference>
<dbReference type="Proteomes" id="UP000663860">
    <property type="component" value="Unassembled WGS sequence"/>
</dbReference>
<accession>A0A815V225</accession>
<proteinExistence type="predicted"/>
<evidence type="ECO:0000313" key="2">
    <source>
        <dbReference type="Proteomes" id="UP000663860"/>
    </source>
</evidence>
<name>A0A815V225_9BILA</name>
<organism evidence="1 2">
    <name type="scientific">Adineta steineri</name>
    <dbReference type="NCBI Taxonomy" id="433720"/>
    <lineage>
        <taxon>Eukaryota</taxon>
        <taxon>Metazoa</taxon>
        <taxon>Spiralia</taxon>
        <taxon>Gnathifera</taxon>
        <taxon>Rotifera</taxon>
        <taxon>Eurotatoria</taxon>
        <taxon>Bdelloidea</taxon>
        <taxon>Adinetida</taxon>
        <taxon>Adinetidae</taxon>
        <taxon>Adineta</taxon>
    </lineage>
</organism>
<evidence type="ECO:0000313" key="1">
    <source>
        <dbReference type="EMBL" id="CAF1525067.1"/>
    </source>
</evidence>
<sequence>RKKLVHCIRARLTRRAAAVDADAAAALQDGDTGL</sequence>